<feature type="compositionally biased region" description="Basic and acidic residues" evidence="1">
    <location>
        <begin position="52"/>
        <end position="61"/>
    </location>
</feature>
<sequence length="239" mass="26866">MANSRARVPQSSAKSRGVVRETTRGRSDQPDRPMARQEGSRITGSISTGERAAGEERPLKQCRHASAEKLALKPCATKRKAAAADDEKLRSTKRKPPAIGSCSTAQDAGYVTRLPQEDVARILSRVIDDVNDAPSDFKALKLQNPDLIPSPEEELDEEMVAYYAGVRAYYKIGEDYLKFQAWVRSEYAKNGYVEVDDDFLAKRARVRADSDRAREDMLNTIDFSDDDDDLTRLLTTRWY</sequence>
<protein>
    <submittedName>
        <fullName evidence="2">Uncharacterized protein</fullName>
    </submittedName>
</protein>
<evidence type="ECO:0000313" key="3">
    <source>
        <dbReference type="Proteomes" id="UP000015105"/>
    </source>
</evidence>
<evidence type="ECO:0000256" key="1">
    <source>
        <dbReference type="SAM" id="MobiDB-lite"/>
    </source>
</evidence>
<name>A0A453D2W8_AEGTS</name>
<dbReference type="PANTHER" id="PTHR35166:SF6">
    <property type="entry name" value="PROTEIN-RELATED"/>
    <property type="match status" value="1"/>
</dbReference>
<reference evidence="2" key="3">
    <citation type="journal article" date="2017" name="Nature">
        <title>Genome sequence of the progenitor of the wheat D genome Aegilops tauschii.</title>
        <authorList>
            <person name="Luo M.C."/>
            <person name="Gu Y.Q."/>
            <person name="Puiu D."/>
            <person name="Wang H."/>
            <person name="Twardziok S.O."/>
            <person name="Deal K.R."/>
            <person name="Huo N."/>
            <person name="Zhu T."/>
            <person name="Wang L."/>
            <person name="Wang Y."/>
            <person name="McGuire P.E."/>
            <person name="Liu S."/>
            <person name="Long H."/>
            <person name="Ramasamy R.K."/>
            <person name="Rodriguez J.C."/>
            <person name="Van S.L."/>
            <person name="Yuan L."/>
            <person name="Wang Z."/>
            <person name="Xia Z."/>
            <person name="Xiao L."/>
            <person name="Anderson O.D."/>
            <person name="Ouyang S."/>
            <person name="Liang Y."/>
            <person name="Zimin A.V."/>
            <person name="Pertea G."/>
            <person name="Qi P."/>
            <person name="Bennetzen J.L."/>
            <person name="Dai X."/>
            <person name="Dawson M.W."/>
            <person name="Muller H.G."/>
            <person name="Kugler K."/>
            <person name="Rivarola-Duarte L."/>
            <person name="Spannagl M."/>
            <person name="Mayer K.F.X."/>
            <person name="Lu F.H."/>
            <person name="Bevan M.W."/>
            <person name="Leroy P."/>
            <person name="Li P."/>
            <person name="You F.M."/>
            <person name="Sun Q."/>
            <person name="Liu Z."/>
            <person name="Lyons E."/>
            <person name="Wicker T."/>
            <person name="Salzberg S.L."/>
            <person name="Devos K.M."/>
            <person name="Dvorak J."/>
        </authorList>
    </citation>
    <scope>NUCLEOTIDE SEQUENCE [LARGE SCALE GENOMIC DNA]</scope>
    <source>
        <strain evidence="2">cv. AL8/78</strain>
    </source>
</reference>
<dbReference type="EnsemblPlants" id="AET2Gv21068100.1">
    <property type="protein sequence ID" value="AET2Gv21068100.1"/>
    <property type="gene ID" value="AET2Gv21068100"/>
</dbReference>
<organism evidence="2 3">
    <name type="scientific">Aegilops tauschii subsp. strangulata</name>
    <name type="common">Goatgrass</name>
    <dbReference type="NCBI Taxonomy" id="200361"/>
    <lineage>
        <taxon>Eukaryota</taxon>
        <taxon>Viridiplantae</taxon>
        <taxon>Streptophyta</taxon>
        <taxon>Embryophyta</taxon>
        <taxon>Tracheophyta</taxon>
        <taxon>Spermatophyta</taxon>
        <taxon>Magnoliopsida</taxon>
        <taxon>Liliopsida</taxon>
        <taxon>Poales</taxon>
        <taxon>Poaceae</taxon>
        <taxon>BOP clade</taxon>
        <taxon>Pooideae</taxon>
        <taxon>Triticodae</taxon>
        <taxon>Triticeae</taxon>
        <taxon>Triticinae</taxon>
        <taxon>Aegilops</taxon>
    </lineage>
</organism>
<proteinExistence type="predicted"/>
<reference evidence="2" key="5">
    <citation type="journal article" date="2021" name="G3 (Bethesda)">
        <title>Aegilops tauschii genome assembly Aet v5.0 features greater sequence contiguity and improved annotation.</title>
        <authorList>
            <person name="Wang L."/>
            <person name="Zhu T."/>
            <person name="Rodriguez J.C."/>
            <person name="Deal K.R."/>
            <person name="Dubcovsky J."/>
            <person name="McGuire P.E."/>
            <person name="Lux T."/>
            <person name="Spannagl M."/>
            <person name="Mayer K.F.X."/>
            <person name="Baldrich P."/>
            <person name="Meyers B.C."/>
            <person name="Huo N."/>
            <person name="Gu Y.Q."/>
            <person name="Zhou H."/>
            <person name="Devos K.M."/>
            <person name="Bennetzen J.L."/>
            <person name="Unver T."/>
            <person name="Budak H."/>
            <person name="Gulick P.J."/>
            <person name="Galiba G."/>
            <person name="Kalapos B."/>
            <person name="Nelson D.R."/>
            <person name="Li P."/>
            <person name="You F.M."/>
            <person name="Luo M.C."/>
            <person name="Dvorak J."/>
        </authorList>
    </citation>
    <scope>NUCLEOTIDE SEQUENCE [LARGE SCALE GENOMIC DNA]</scope>
    <source>
        <strain evidence="2">cv. AL8/78</strain>
    </source>
</reference>
<feature type="compositionally biased region" description="Polar residues" evidence="1">
    <location>
        <begin position="1"/>
        <end position="14"/>
    </location>
</feature>
<feature type="region of interest" description="Disordered" evidence="1">
    <location>
        <begin position="1"/>
        <end position="61"/>
    </location>
</feature>
<dbReference type="Proteomes" id="UP000015105">
    <property type="component" value="Chromosome 2D"/>
</dbReference>
<evidence type="ECO:0000313" key="2">
    <source>
        <dbReference type="EnsemblPlants" id="AET2Gv21068100.1"/>
    </source>
</evidence>
<dbReference type="AlphaFoldDB" id="A0A453D2W8"/>
<dbReference type="Gramene" id="AET2Gv21068100.1">
    <property type="protein sequence ID" value="AET2Gv21068100.1"/>
    <property type="gene ID" value="AET2Gv21068100"/>
</dbReference>
<feature type="compositionally biased region" description="Basic and acidic residues" evidence="1">
    <location>
        <begin position="18"/>
        <end position="39"/>
    </location>
</feature>
<reference evidence="2" key="4">
    <citation type="submission" date="2019-03" db="UniProtKB">
        <authorList>
            <consortium name="EnsemblPlants"/>
        </authorList>
    </citation>
    <scope>IDENTIFICATION</scope>
</reference>
<dbReference type="PANTHER" id="PTHR35166">
    <property type="entry name" value="OS05G0193700 PROTEIN-RELATED"/>
    <property type="match status" value="1"/>
</dbReference>
<accession>A0A453D2W8</accession>
<keyword evidence="3" id="KW-1185">Reference proteome</keyword>
<reference evidence="3" key="1">
    <citation type="journal article" date="2014" name="Science">
        <title>Ancient hybridizations among the ancestral genomes of bread wheat.</title>
        <authorList>
            <consortium name="International Wheat Genome Sequencing Consortium,"/>
            <person name="Marcussen T."/>
            <person name="Sandve S.R."/>
            <person name="Heier L."/>
            <person name="Spannagl M."/>
            <person name="Pfeifer M."/>
            <person name="Jakobsen K.S."/>
            <person name="Wulff B.B."/>
            <person name="Steuernagel B."/>
            <person name="Mayer K.F."/>
            <person name="Olsen O.A."/>
        </authorList>
    </citation>
    <scope>NUCLEOTIDE SEQUENCE [LARGE SCALE GENOMIC DNA]</scope>
    <source>
        <strain evidence="3">cv. AL8/78</strain>
    </source>
</reference>
<reference evidence="3" key="2">
    <citation type="journal article" date="2017" name="Nat. Plants">
        <title>The Aegilops tauschii genome reveals multiple impacts of transposons.</title>
        <authorList>
            <person name="Zhao G."/>
            <person name="Zou C."/>
            <person name="Li K."/>
            <person name="Wang K."/>
            <person name="Li T."/>
            <person name="Gao L."/>
            <person name="Zhang X."/>
            <person name="Wang H."/>
            <person name="Yang Z."/>
            <person name="Liu X."/>
            <person name="Jiang W."/>
            <person name="Mao L."/>
            <person name="Kong X."/>
            <person name="Jiao Y."/>
            <person name="Jia J."/>
        </authorList>
    </citation>
    <scope>NUCLEOTIDE SEQUENCE [LARGE SCALE GENOMIC DNA]</scope>
    <source>
        <strain evidence="3">cv. AL8/78</strain>
    </source>
</reference>
<feature type="region of interest" description="Disordered" evidence="1">
    <location>
        <begin position="81"/>
        <end position="102"/>
    </location>
</feature>